<accession>A0A5N6MMN3</accession>
<evidence type="ECO:0000313" key="2">
    <source>
        <dbReference type="EMBL" id="KAD3641591.1"/>
    </source>
</evidence>
<dbReference type="InterPro" id="IPR056924">
    <property type="entry name" value="SH3_Tf2-1"/>
</dbReference>
<evidence type="ECO:0000259" key="1">
    <source>
        <dbReference type="Pfam" id="PF24626"/>
    </source>
</evidence>
<comment type="caution">
    <text evidence="2">The sequence shown here is derived from an EMBL/GenBank/DDBJ whole genome shotgun (WGS) entry which is preliminary data.</text>
</comment>
<feature type="domain" description="Tf2-1-like SH3-like" evidence="1">
    <location>
        <begin position="135"/>
        <end position="199"/>
    </location>
</feature>
<dbReference type="AlphaFoldDB" id="A0A5N6MMN3"/>
<reference evidence="2 3" key="1">
    <citation type="submission" date="2019-05" db="EMBL/GenBank/DDBJ databases">
        <title>Mikania micrantha, genome provides insights into the molecular mechanism of rapid growth.</title>
        <authorList>
            <person name="Liu B."/>
        </authorList>
    </citation>
    <scope>NUCLEOTIDE SEQUENCE [LARGE SCALE GENOMIC DNA]</scope>
    <source>
        <strain evidence="2">NLD-2019</strain>
        <tissue evidence="2">Leaf</tissue>
    </source>
</reference>
<name>A0A5N6MMN3_9ASTR</name>
<gene>
    <name evidence="2" type="ORF">E3N88_30815</name>
</gene>
<protein>
    <recommendedName>
        <fullName evidence="1">Tf2-1-like SH3-like domain-containing protein</fullName>
    </recommendedName>
</protein>
<dbReference type="Pfam" id="PF24626">
    <property type="entry name" value="SH3_Tf2-1"/>
    <property type="match status" value="2"/>
</dbReference>
<evidence type="ECO:0000313" key="3">
    <source>
        <dbReference type="Proteomes" id="UP000326396"/>
    </source>
</evidence>
<organism evidence="2 3">
    <name type="scientific">Mikania micrantha</name>
    <name type="common">bitter vine</name>
    <dbReference type="NCBI Taxonomy" id="192012"/>
    <lineage>
        <taxon>Eukaryota</taxon>
        <taxon>Viridiplantae</taxon>
        <taxon>Streptophyta</taxon>
        <taxon>Embryophyta</taxon>
        <taxon>Tracheophyta</taxon>
        <taxon>Spermatophyta</taxon>
        <taxon>Magnoliopsida</taxon>
        <taxon>eudicotyledons</taxon>
        <taxon>Gunneridae</taxon>
        <taxon>Pentapetalae</taxon>
        <taxon>asterids</taxon>
        <taxon>campanulids</taxon>
        <taxon>Asterales</taxon>
        <taxon>Asteraceae</taxon>
        <taxon>Asteroideae</taxon>
        <taxon>Heliantheae alliance</taxon>
        <taxon>Eupatorieae</taxon>
        <taxon>Mikania</taxon>
    </lineage>
</organism>
<dbReference type="Proteomes" id="UP000326396">
    <property type="component" value="Linkage Group LG5"/>
</dbReference>
<dbReference type="SUPFAM" id="SSF54160">
    <property type="entry name" value="Chromo domain-like"/>
    <property type="match status" value="2"/>
</dbReference>
<dbReference type="OrthoDB" id="1909122at2759"/>
<keyword evidence="3" id="KW-1185">Reference proteome</keyword>
<dbReference type="EMBL" id="SZYD01000015">
    <property type="protein sequence ID" value="KAD3641591.1"/>
    <property type="molecule type" value="Genomic_DNA"/>
</dbReference>
<dbReference type="PANTHER" id="PTHR46148:SF57">
    <property type="entry name" value="OS12G0499874 PROTEIN"/>
    <property type="match status" value="1"/>
</dbReference>
<dbReference type="InterPro" id="IPR016197">
    <property type="entry name" value="Chromo-like_dom_sf"/>
</dbReference>
<dbReference type="PANTHER" id="PTHR46148">
    <property type="entry name" value="CHROMO DOMAIN-CONTAINING PROTEIN"/>
    <property type="match status" value="1"/>
</dbReference>
<sequence>MEVLVGEHLRLDKYDSTMVDSQRCWQLSRWKYRWVNILDLINMTPQWWIARGAGNCLRWKYRSKIDMHRAIRSGTLKCRTPVCWGEVGQRELAHKNVVKATNERINQIRAHLKAAQDRQKSYADKRRRPIEFQVGDFVLLKVSPWKGVIRFRKQGRLGPRFIGPFKIIARVGEVAYRLELPEELSGIHNTFHVSYLRKCLADESAYIPLEDIEIDNRLNYVERSVAIIDRKVKQLRNKSLSQVMVQWKNRTGSEVTWESENEMRKYYLFLFEMEVPVGEHLRLDKYDSTMVDSQSQRCWQLSRWKYRWVNILDLINMTPQWWIARGAGNCLRWKYRSKIDMHRAIRSGTLKCRTPVCWGEVGQRELAHKNVVKATNERINQIRAHLKAAQDRQKSYADKRRRPIEFQVGDFVLLKVSPWKGVIRFRKQGRLGPRFIGPFKIIARVGEVAYRLELPEELSGIHNTFHVSYLRKCLADESAYIPLEDIEIDNRLNYVERSVAIIDRKVKQLRNKSLSQVMVQWKNRTGSEVTWESENEMRKYYLFLFEMEVPVGEHLRLDKYDSTMVDSQSQRCWQLSRWKYRWVNILDLINMTPQWWIARGAGNCLRWKYRWVKDRYASGDQIGHVDETGVQSSEATNRPVLPDLNKEVAGQTSYWQFDWNQEPCVDEDVNKECYAGEQSHPPQVAVKDEEVGVVYQNMDRNNNEIFISVEELMAWVKSRALDNGYVVVTGRSKKKKGTDEVNKIWLVCDRGGEHNSTAILRHTGSNKTDVLLN</sequence>
<proteinExistence type="predicted"/>
<feature type="domain" description="Tf2-1-like SH3-like" evidence="1">
    <location>
        <begin position="409"/>
        <end position="473"/>
    </location>
</feature>